<organism evidence="4">
    <name type="scientific">Hymenolepis diminuta</name>
    <name type="common">Rat tapeworm</name>
    <dbReference type="NCBI Taxonomy" id="6216"/>
    <lineage>
        <taxon>Eukaryota</taxon>
        <taxon>Metazoa</taxon>
        <taxon>Spiralia</taxon>
        <taxon>Lophotrochozoa</taxon>
        <taxon>Platyhelminthes</taxon>
        <taxon>Cestoda</taxon>
        <taxon>Eucestoda</taxon>
        <taxon>Cyclophyllidea</taxon>
        <taxon>Hymenolepididae</taxon>
        <taxon>Hymenolepis</taxon>
    </lineage>
</organism>
<dbReference type="EMBL" id="UYSG01011019">
    <property type="protein sequence ID" value="VDL60373.1"/>
    <property type="molecule type" value="Genomic_DNA"/>
</dbReference>
<dbReference type="InterPro" id="IPR006624">
    <property type="entry name" value="Beta-propeller_rpt_TECPR"/>
</dbReference>
<dbReference type="PANTHER" id="PTHR23250:SF1">
    <property type="entry name" value="TECTONIN BETA-PROPELLER REPEAT-CONTAINING PROTEIN 1"/>
    <property type="match status" value="1"/>
</dbReference>
<evidence type="ECO:0000313" key="2">
    <source>
        <dbReference type="EMBL" id="VDL60373.1"/>
    </source>
</evidence>
<proteinExistence type="predicted"/>
<evidence type="ECO:0000313" key="3">
    <source>
        <dbReference type="Proteomes" id="UP000274504"/>
    </source>
</evidence>
<name>A0A158QEX8_HYMDI</name>
<dbReference type="SMART" id="SM00706">
    <property type="entry name" value="TECPR"/>
    <property type="match status" value="4"/>
</dbReference>
<dbReference type="InterPro" id="IPR006614">
    <property type="entry name" value="Peroxin/Ferlin"/>
</dbReference>
<dbReference type="PANTHER" id="PTHR23250">
    <property type="entry name" value="DYSFERLIN-RELATED"/>
    <property type="match status" value="1"/>
</dbReference>
<gene>
    <name evidence="2" type="ORF">HDID_LOCUS8055</name>
</gene>
<dbReference type="Pfam" id="PF06462">
    <property type="entry name" value="Hyd_WA"/>
    <property type="match status" value="2"/>
</dbReference>
<dbReference type="STRING" id="6216.A0A158QEX8"/>
<dbReference type="Proteomes" id="UP000274504">
    <property type="component" value="Unassembled WGS sequence"/>
</dbReference>
<dbReference type="WBParaSite" id="HDID_0000805701-mRNA-1">
    <property type="protein sequence ID" value="HDID_0000805701-mRNA-1"/>
    <property type="gene ID" value="HDID_0000805701"/>
</dbReference>
<feature type="domain" description="Peroxin/Ferlin" evidence="1">
    <location>
        <begin position="136"/>
        <end position="171"/>
    </location>
</feature>
<dbReference type="SMART" id="SM00694">
    <property type="entry name" value="DysFC"/>
    <property type="match status" value="2"/>
</dbReference>
<sequence>MPEQHLWSCDDQGNAYYLSSWDAGWKRIRARRGRQLRIKRIVASSWCIWVIAADQSPYLLVPFDGTTIRVTEIITQNERWNPSSGFSASNLTAKDPPEFVQDGHETYNWSTLPSTRWQWESADWEYLLEHSGDRAGWEYSSSFHPQAVFTSCYRVDSVVRRRRWQRVRRFLGHDRWLLCSVSQADLNPLRSGSRRSSGSNAVHVHKLVLGGENIPYQPLGFHVLWAVTKDGQVVCRTNIHRNNPEGSCWTQHHLLFTFDPTSNTHCPDDHQPFALDIHVNLNGQVFVLTDENQLFLRTGVSWKYPYGKLDWLTGISWTEVVCNVPSSLPLRDHEHLVSVSAGARSIWLLSNTGRTWFNTISALVDTKAAATAVGGSLNLKSIKRRSFWWPMSGRLVGLAVSPFDQVFALDLHTNRLIYRSGITPETPGGQSWFALDLPILPTFDDELKVDTSGDQEGPLLPLCPPQEEVIQLIGRVLQLTNLSFDHTTDENLERLSVPEDYDASAMDQLSRQISPGIILSNKIRRLFTPKHRNQINNFFGSFRYLLDKDSSAEKNDSSSRFSEDRSLPKIGYPPARLMFVWAGAMNSPVEQNIPSRWRIASLLTDRKNMIPYFSLDMDTSSPGWFQQIESSLTPSGSQCYLKGLEFTKIFEEPAPWTETFTIEVLRAPFSYSKDRYKSPWVAKQAVITHFSSPSHFIEFSLTNLPNPSGLSPSEEPIETTPSSLISNKLTTNDIVWTGFIDSLSSLLPRNAGIGRQIFSGNVPIRKPGEENLPEVPKRTFTLPSSPGQLVTIFVHEEKVSSSTTESHVEEQTLYENEEGSCGILDERSTVVKSNVIPRWIMRFPSKAEASSWLAKVRSPTEVLPSTGRIWMVTEQAEVFWSMGTSFDGNLTWNKIGGHFARVESISLSGQGGGQVTWALGYNGTPWVLRDDWIDGCKTRLNYSSKQFPFNTPHFQTDIRQFRVYEFQSRRIIHGYSSSKAFNERGVMWCRDAQHREPCSLCDIHLPPHSGRVHWLGDWEVDFSPLAGCAPHYVPALLRKSHSISSCGNYDPELRSPSISPHRSPGTVKTEVTSSSVGSLEVVVTTTVNSPTVTVSPDPHSLPPPNTDFKDGGMYGGSDEGFVYATTPSCDAKGWIYMSRSSSCGHQGHCPRGGNGDVRHRRWIRSCAVCTEAPWQEVGPLKVKSLSMTRTSGSSNNCIEVWAATEAGELVFRRDVTPSNPAGSVWIHHSTPRRLHYVAAAPVSSVLKLWAICADFGLLWQQESVLSDQHGSSDQLKWRCLGFSPTGSAWYRLAPVSGRILWALDVDGRLWVYLADQQASTDNKKSAEEERSVVNWIKVAAPRVSDISCSPDGKVWAVFSSKNAVAVRTGMSQKTPSGTGWLMTLEGIVSSVCLKGGTALS</sequence>
<reference evidence="4" key="1">
    <citation type="submission" date="2016-04" db="UniProtKB">
        <authorList>
            <consortium name="WormBaseParasite"/>
        </authorList>
    </citation>
    <scope>IDENTIFICATION</scope>
</reference>
<protein>
    <submittedName>
        <fullName evidence="4">Peroxin/Ferlin domain-containing protein</fullName>
    </submittedName>
</protein>
<reference evidence="2 3" key="2">
    <citation type="submission" date="2018-11" db="EMBL/GenBank/DDBJ databases">
        <authorList>
            <consortium name="Pathogen Informatics"/>
        </authorList>
    </citation>
    <scope>NUCLEOTIDE SEQUENCE [LARGE SCALE GENOMIC DNA]</scope>
</reference>
<feature type="domain" description="Peroxin/Ferlin" evidence="1">
    <location>
        <begin position="1133"/>
        <end position="1169"/>
    </location>
</feature>
<evidence type="ECO:0000313" key="4">
    <source>
        <dbReference type="WBParaSite" id="HDID_0000805701-mRNA-1"/>
    </source>
</evidence>
<dbReference type="OrthoDB" id="198977at2759"/>
<accession>A0A158QEX8</accession>
<dbReference type="InterPro" id="IPR051513">
    <property type="entry name" value="Tectonin_beta-prop"/>
</dbReference>
<evidence type="ECO:0000259" key="1">
    <source>
        <dbReference type="SMART" id="SM00694"/>
    </source>
</evidence>
<dbReference type="GO" id="GO:0016020">
    <property type="term" value="C:membrane"/>
    <property type="evidence" value="ECO:0007669"/>
    <property type="project" value="InterPro"/>
</dbReference>